<keyword evidence="1" id="KW-0732">Signal</keyword>
<organism evidence="2 3">
    <name type="scientific">Bartonella japonica</name>
    <dbReference type="NCBI Taxonomy" id="357761"/>
    <lineage>
        <taxon>Bacteria</taxon>
        <taxon>Pseudomonadati</taxon>
        <taxon>Pseudomonadota</taxon>
        <taxon>Alphaproteobacteria</taxon>
        <taxon>Hyphomicrobiales</taxon>
        <taxon>Bartonellaceae</taxon>
        <taxon>Bartonella</taxon>
    </lineage>
</organism>
<reference evidence="2 3" key="1">
    <citation type="submission" date="2024-06" db="EMBL/GenBank/DDBJ databases">
        <title>Genomic Encyclopedia of Type Strains, Phase IV (KMG-IV): sequencing the most valuable type-strain genomes for metagenomic binning, comparative biology and taxonomic classification.</title>
        <authorList>
            <person name="Goeker M."/>
        </authorList>
    </citation>
    <scope>NUCLEOTIDE SEQUENCE [LARGE SCALE GENOMIC DNA]</scope>
    <source>
        <strain evidence="2 3">DSM 23650</strain>
    </source>
</reference>
<feature type="signal peptide" evidence="1">
    <location>
        <begin position="1"/>
        <end position="20"/>
    </location>
</feature>
<name>A0ABV2FLS1_9HYPH</name>
<comment type="caution">
    <text evidence="2">The sequence shown here is derived from an EMBL/GenBank/DDBJ whole genome shotgun (WGS) entry which is preliminary data.</text>
</comment>
<accession>A0ABV2FLS1</accession>
<protein>
    <submittedName>
        <fullName evidence="2">Uncharacterized protein</fullName>
    </submittedName>
</protein>
<proteinExistence type="predicted"/>
<dbReference type="RefSeq" id="WP_354185075.1">
    <property type="nucleotide sequence ID" value="NZ_JBEPLT010000001.1"/>
</dbReference>
<keyword evidence="3" id="KW-1185">Reference proteome</keyword>
<feature type="chain" id="PRO_5045689292" evidence="1">
    <location>
        <begin position="21"/>
        <end position="158"/>
    </location>
</feature>
<dbReference type="EMBL" id="JBEPLT010000001">
    <property type="protein sequence ID" value="MET3559497.1"/>
    <property type="molecule type" value="Genomic_DNA"/>
</dbReference>
<gene>
    <name evidence="2" type="ORF">ABID39_000167</name>
</gene>
<evidence type="ECO:0000313" key="3">
    <source>
        <dbReference type="Proteomes" id="UP001549112"/>
    </source>
</evidence>
<sequence>MFRFALYFLFLFLFSFITYAQEKKQEPDNTSLILHLIANYPLTEDLLLKLEKIERECKNLPPELEETDTKSDHIADGDSIENYIAYISSKPKLMSILKENNITPKDFVIAHLTLQATLNVLTTDEENSIYEKNIVPLSNLEFAKKHMYRMIKILKGSC</sequence>
<evidence type="ECO:0000256" key="1">
    <source>
        <dbReference type="SAM" id="SignalP"/>
    </source>
</evidence>
<evidence type="ECO:0000313" key="2">
    <source>
        <dbReference type="EMBL" id="MET3559497.1"/>
    </source>
</evidence>
<dbReference type="Proteomes" id="UP001549112">
    <property type="component" value="Unassembled WGS sequence"/>
</dbReference>